<dbReference type="InterPro" id="IPR017748">
    <property type="entry name" value="TagF"/>
</dbReference>
<evidence type="ECO:0000313" key="2">
    <source>
        <dbReference type="Proteomes" id="UP000623958"/>
    </source>
</evidence>
<dbReference type="Gene3D" id="3.40.1730.10">
    <property type="entry name" value="pa0076 domain"/>
    <property type="match status" value="1"/>
</dbReference>
<name>A0A919FCP9_9XANT</name>
<keyword evidence="2" id="KW-1185">Reference proteome</keyword>
<dbReference type="InterPro" id="IPR038225">
    <property type="entry name" value="TagF_sf"/>
</dbReference>
<comment type="caution">
    <text evidence="1">The sequence shown here is derived from an EMBL/GenBank/DDBJ whole genome shotgun (WGS) entry which is preliminary data.</text>
</comment>
<dbReference type="Proteomes" id="UP000623958">
    <property type="component" value="Unassembled WGS sequence"/>
</dbReference>
<dbReference type="Pfam" id="PF09867">
    <property type="entry name" value="TagF_N"/>
    <property type="match status" value="1"/>
</dbReference>
<gene>
    <name evidence="1" type="ORF">GCM10009090_37790</name>
</gene>
<organism evidence="1 2">
    <name type="scientific">Xanthomonas boreopolis</name>
    <dbReference type="NCBI Taxonomy" id="86183"/>
    <lineage>
        <taxon>Bacteria</taxon>
        <taxon>Pseudomonadati</taxon>
        <taxon>Pseudomonadota</taxon>
        <taxon>Gammaproteobacteria</taxon>
        <taxon>Lysobacterales</taxon>
        <taxon>Lysobacteraceae</taxon>
        <taxon>Xanthomonas</taxon>
    </lineage>
</organism>
<sequence length="327" mass="35808">MSRDVSAAVSYFGKVPSRGDFVRAADNHQLLAWLDRWAGLGVELLSQNPDWKRIYDDAADIHFAFLGSRSRTVLGGQLQPSRDASQRRFPLLSAVRLEVGDPLAFIGRAPLAMNKAWAGLSRLAAQAVAQEDATAVLAEMAETRFVLNPDAKAYNATFADFLDMQTLGSLEGLLHAAGHTDVKLRQVLPALGLLLQPILAGGNVSVDKALDFPLPRDPLYRPLVAAFWLDVVACFVARGDFELAVLIRNDAAPRMLVGFNGADHQVLRAALDPREAGDFLIQVQAAEWVEDYLQADYNLNRFASYLERDTLALGTARKLFGETFLGT</sequence>
<evidence type="ECO:0000313" key="1">
    <source>
        <dbReference type="EMBL" id="GHH61355.1"/>
    </source>
</evidence>
<proteinExistence type="predicted"/>
<protein>
    <submittedName>
        <fullName evidence="1">Type VI secretion-associated protein</fullName>
    </submittedName>
</protein>
<reference evidence="1" key="1">
    <citation type="journal article" date="2014" name="Int. J. Syst. Evol. Microbiol.">
        <title>Complete genome sequence of Corynebacterium casei LMG S-19264T (=DSM 44701T), isolated from a smear-ripened cheese.</title>
        <authorList>
            <consortium name="US DOE Joint Genome Institute (JGI-PGF)"/>
            <person name="Walter F."/>
            <person name="Albersmeier A."/>
            <person name="Kalinowski J."/>
            <person name="Ruckert C."/>
        </authorList>
    </citation>
    <scope>NUCLEOTIDE SEQUENCE</scope>
    <source>
        <strain evidence="1">JCM 13306</strain>
    </source>
</reference>
<reference evidence="1" key="2">
    <citation type="submission" date="2020-09" db="EMBL/GenBank/DDBJ databases">
        <authorList>
            <person name="Sun Q."/>
            <person name="Ohkuma M."/>
        </authorList>
    </citation>
    <scope>NUCLEOTIDE SEQUENCE</scope>
    <source>
        <strain evidence="1">JCM 13306</strain>
    </source>
</reference>
<dbReference type="EMBL" id="BNBA01000057">
    <property type="protein sequence ID" value="GHH61355.1"/>
    <property type="molecule type" value="Genomic_DNA"/>
</dbReference>
<dbReference type="NCBIfam" id="TIGR03373">
    <property type="entry name" value="VI_minor_4"/>
    <property type="match status" value="1"/>
</dbReference>
<dbReference type="AlphaFoldDB" id="A0A919FCP9"/>
<accession>A0A919FCP9</accession>
<dbReference type="RefSeq" id="WP_140728020.1">
    <property type="nucleotide sequence ID" value="NZ_BNBA01000057.1"/>
</dbReference>